<feature type="binding site" evidence="8">
    <location>
        <position position="143"/>
    </location>
    <ligand>
        <name>ATP</name>
        <dbReference type="ChEBI" id="CHEBI:30616"/>
    </ligand>
</feature>
<reference evidence="14 15" key="1">
    <citation type="journal article" date="2016" name="Nat. Commun.">
        <title>Thousands of microbial genomes shed light on interconnected biogeochemical processes in an aquifer system.</title>
        <authorList>
            <person name="Anantharaman K."/>
            <person name="Brown C.T."/>
            <person name="Hug L.A."/>
            <person name="Sharon I."/>
            <person name="Castelle C.J."/>
            <person name="Probst A.J."/>
            <person name="Thomas B.C."/>
            <person name="Singh A."/>
            <person name="Wilkins M.J."/>
            <person name="Karaoz U."/>
            <person name="Brodie E.L."/>
            <person name="Williams K.H."/>
            <person name="Hubbard S.S."/>
            <person name="Banfield J.F."/>
        </authorList>
    </citation>
    <scope>NUCLEOTIDE SEQUENCE [LARGE SCALE GENOMIC DNA]</scope>
</reference>
<dbReference type="HAMAP" id="MF_00377">
    <property type="entry name" value="DnaA_bact"/>
    <property type="match status" value="1"/>
</dbReference>
<evidence type="ECO:0000256" key="5">
    <source>
        <dbReference type="ARBA" id="ARBA00022840"/>
    </source>
</evidence>
<keyword evidence="6 8" id="KW-0446">Lipid-binding</keyword>
<evidence type="ECO:0000256" key="8">
    <source>
        <dbReference type="HAMAP-Rule" id="MF_00377"/>
    </source>
</evidence>
<dbReference type="GO" id="GO:0005886">
    <property type="term" value="C:plasma membrane"/>
    <property type="evidence" value="ECO:0007669"/>
    <property type="project" value="TreeGrafter"/>
</dbReference>
<dbReference type="InterPro" id="IPR018312">
    <property type="entry name" value="Chromosome_initiator_DnaA_CS"/>
</dbReference>
<evidence type="ECO:0000313" key="14">
    <source>
        <dbReference type="EMBL" id="OGD75085.1"/>
    </source>
</evidence>
<dbReference type="Gene3D" id="3.30.300.180">
    <property type="match status" value="1"/>
</dbReference>
<feature type="binding site" evidence="8">
    <location>
        <position position="142"/>
    </location>
    <ligand>
        <name>ATP</name>
        <dbReference type="ChEBI" id="CHEBI:30616"/>
    </ligand>
</feature>
<dbReference type="InterPro" id="IPR013317">
    <property type="entry name" value="DnaA_dom"/>
</dbReference>
<evidence type="ECO:0000256" key="1">
    <source>
        <dbReference type="ARBA" id="ARBA00006583"/>
    </source>
</evidence>
<evidence type="ECO:0000256" key="6">
    <source>
        <dbReference type="ARBA" id="ARBA00023121"/>
    </source>
</evidence>
<sequence length="433" mass="48628">MDRLKDLWAQVSGNLKPRIDPYHYKSYISLIKPRSLNEDIVTLEVPNQRYVDWLGSTYLEQIAGEFASVSGQALEVVLVARNNGGGKTQISPRNPYNPKYTFESFVVGRGNSTAYAAAQAIVERPGQIYNPLFIYAGVGLGKTHLLHAIGHESFQSRRELRTAYVTSEEFTNEFIEAIRYDRSSDLRAKYRNLDILLIDDLQFLAGKEATLEELFHTFNTLYNNSKQIVFTSDRPPAEIKLDERLVTRFEWGLVIDIQPPDIETRIAIIQAKAENEGIRLPDEVVDLIAQRVRSNIRTIEGAILRLSAFSAISEQPISAKMARDVLSNILGRETPRVSIGTIQRVVCDHFEVALGELLSKTRNASVVFPRQVAMYLARNLTDAKLHEIGLQFGGRDHSTVIHSYNKIRDVVENDPDTAALVSKLERIASAGGD</sequence>
<feature type="domain" description="AAA+ ATPase" evidence="12">
    <location>
        <begin position="128"/>
        <end position="250"/>
    </location>
</feature>
<keyword evidence="3 8" id="KW-0235">DNA replication</keyword>
<dbReference type="GO" id="GO:0008289">
    <property type="term" value="F:lipid binding"/>
    <property type="evidence" value="ECO:0007669"/>
    <property type="project" value="UniProtKB-KW"/>
</dbReference>
<dbReference type="PANTHER" id="PTHR30050">
    <property type="entry name" value="CHROMOSOMAL REPLICATION INITIATOR PROTEIN DNAA"/>
    <property type="match status" value="1"/>
</dbReference>
<dbReference type="InterPro" id="IPR020591">
    <property type="entry name" value="Chromosome_initiator_DnaA-like"/>
</dbReference>
<dbReference type="Proteomes" id="UP000177187">
    <property type="component" value="Unassembled WGS sequence"/>
</dbReference>
<dbReference type="FunFam" id="3.40.50.300:FF:000668">
    <property type="entry name" value="Chromosomal replication initiator protein DnaA"/>
    <property type="match status" value="1"/>
</dbReference>
<name>A0A1F5F5Z7_9BACT</name>
<dbReference type="GO" id="GO:0003688">
    <property type="term" value="F:DNA replication origin binding"/>
    <property type="evidence" value="ECO:0007669"/>
    <property type="project" value="UniProtKB-UniRule"/>
</dbReference>
<comment type="domain">
    <text evidence="8">Domain I is involved in oligomerization and binding regulators, domain II is flexibile and of varying length in different bacteria, domain III forms the AAA+ region, while domain IV binds dsDNA.</text>
</comment>
<evidence type="ECO:0000256" key="2">
    <source>
        <dbReference type="ARBA" id="ARBA00022490"/>
    </source>
</evidence>
<accession>A0A1F5F5Z7</accession>
<dbReference type="GO" id="GO:0005524">
    <property type="term" value="F:ATP binding"/>
    <property type="evidence" value="ECO:0007669"/>
    <property type="project" value="UniProtKB-UniRule"/>
</dbReference>
<dbReference type="Gene3D" id="3.40.50.300">
    <property type="entry name" value="P-loop containing nucleotide triphosphate hydrolases"/>
    <property type="match status" value="1"/>
</dbReference>
<evidence type="ECO:0000256" key="7">
    <source>
        <dbReference type="ARBA" id="ARBA00023125"/>
    </source>
</evidence>
<dbReference type="SMART" id="SM00760">
    <property type="entry name" value="Bac_DnaA_C"/>
    <property type="match status" value="1"/>
</dbReference>
<evidence type="ECO:0000259" key="12">
    <source>
        <dbReference type="SMART" id="SM00382"/>
    </source>
</evidence>
<comment type="subcellular location">
    <subcellularLocation>
        <location evidence="8">Cytoplasm</location>
    </subcellularLocation>
</comment>
<comment type="caution">
    <text evidence="14">The sequence shown here is derived from an EMBL/GenBank/DDBJ whole genome shotgun (WGS) entry which is preliminary data.</text>
</comment>
<dbReference type="SUPFAM" id="SSF52540">
    <property type="entry name" value="P-loop containing nucleoside triphosphate hydrolases"/>
    <property type="match status" value="1"/>
</dbReference>
<evidence type="ECO:0000256" key="11">
    <source>
        <dbReference type="RuleBase" id="RU004227"/>
    </source>
</evidence>
<feature type="binding site" evidence="8">
    <location>
        <position position="141"/>
    </location>
    <ligand>
        <name>ATP</name>
        <dbReference type="ChEBI" id="CHEBI:30616"/>
    </ligand>
</feature>
<proteinExistence type="inferred from homology"/>
<evidence type="ECO:0000256" key="10">
    <source>
        <dbReference type="RuleBase" id="RU000577"/>
    </source>
</evidence>
<keyword evidence="4 8" id="KW-0547">Nucleotide-binding</keyword>
<dbReference type="STRING" id="1817816.A2Y64_06015"/>
<dbReference type="PANTHER" id="PTHR30050:SF2">
    <property type="entry name" value="CHROMOSOMAL REPLICATION INITIATOR PROTEIN DNAA"/>
    <property type="match status" value="1"/>
</dbReference>
<comment type="similarity">
    <text evidence="1 8 11">Belongs to the DnaA family.</text>
</comment>
<dbReference type="Gene3D" id="1.10.1750.10">
    <property type="match status" value="1"/>
</dbReference>
<dbReference type="InterPro" id="IPR003593">
    <property type="entry name" value="AAA+_ATPase"/>
</dbReference>
<dbReference type="InterPro" id="IPR010921">
    <property type="entry name" value="Trp_repressor/repl_initiator"/>
</dbReference>
<evidence type="ECO:0000259" key="13">
    <source>
        <dbReference type="SMART" id="SM00760"/>
    </source>
</evidence>
<comment type="subunit">
    <text evidence="8">Oligomerizes as a right-handed, spiral filament on DNA at oriC.</text>
</comment>
<dbReference type="NCBIfam" id="TIGR00362">
    <property type="entry name" value="DnaA"/>
    <property type="match status" value="1"/>
</dbReference>
<evidence type="ECO:0000313" key="15">
    <source>
        <dbReference type="Proteomes" id="UP000177187"/>
    </source>
</evidence>
<dbReference type="AlphaFoldDB" id="A0A1F5F5Z7"/>
<evidence type="ECO:0000256" key="4">
    <source>
        <dbReference type="ARBA" id="ARBA00022741"/>
    </source>
</evidence>
<feature type="region of interest" description="Domain I, interacts with DnaA modulators" evidence="8">
    <location>
        <begin position="1"/>
        <end position="88"/>
    </location>
</feature>
<dbReference type="Gene3D" id="1.10.8.60">
    <property type="match status" value="1"/>
</dbReference>
<dbReference type="PRINTS" id="PR00051">
    <property type="entry name" value="DNAA"/>
</dbReference>
<dbReference type="Pfam" id="PF08299">
    <property type="entry name" value="Bac_DnaA_C"/>
    <property type="match status" value="1"/>
</dbReference>
<dbReference type="Pfam" id="PF11638">
    <property type="entry name" value="DnaA_N"/>
    <property type="match status" value="1"/>
</dbReference>
<keyword evidence="5 8" id="KW-0067">ATP-binding</keyword>
<organism evidence="14 15">
    <name type="scientific">Candidatus Coatesbacteria bacterium RBG_13_66_14</name>
    <dbReference type="NCBI Taxonomy" id="1817816"/>
    <lineage>
        <taxon>Bacteria</taxon>
        <taxon>Candidatus Coatesiibacteriota</taxon>
    </lineage>
</organism>
<dbReference type="CDD" id="cd06571">
    <property type="entry name" value="Bac_DnaA_C"/>
    <property type="match status" value="1"/>
</dbReference>
<dbReference type="InterPro" id="IPR024633">
    <property type="entry name" value="DnaA_N_dom"/>
</dbReference>
<dbReference type="SUPFAM" id="SSF48295">
    <property type="entry name" value="TrpR-like"/>
    <property type="match status" value="1"/>
</dbReference>
<gene>
    <name evidence="8" type="primary">dnaA</name>
    <name evidence="14" type="ORF">A2Y64_06015</name>
</gene>
<dbReference type="Pfam" id="PF00308">
    <property type="entry name" value="Bac_DnaA"/>
    <property type="match status" value="1"/>
</dbReference>
<keyword evidence="7 8" id="KW-0238">DNA-binding</keyword>
<feature type="region of interest" description="Domain IV, binds dsDNA" evidence="8">
    <location>
        <begin position="311"/>
        <end position="433"/>
    </location>
</feature>
<dbReference type="InterPro" id="IPR038454">
    <property type="entry name" value="DnaA_N_sf"/>
</dbReference>
<dbReference type="InterPro" id="IPR001957">
    <property type="entry name" value="Chromosome_initiator_DnaA"/>
</dbReference>
<dbReference type="CDD" id="cd00009">
    <property type="entry name" value="AAA"/>
    <property type="match status" value="1"/>
</dbReference>
<dbReference type="GO" id="GO:0006275">
    <property type="term" value="P:regulation of DNA replication"/>
    <property type="evidence" value="ECO:0007669"/>
    <property type="project" value="UniProtKB-UniRule"/>
</dbReference>
<keyword evidence="2 8" id="KW-0963">Cytoplasm</keyword>
<dbReference type="GO" id="GO:0005737">
    <property type="term" value="C:cytoplasm"/>
    <property type="evidence" value="ECO:0007669"/>
    <property type="project" value="UniProtKB-SubCell"/>
</dbReference>
<evidence type="ECO:0000256" key="3">
    <source>
        <dbReference type="ARBA" id="ARBA00022705"/>
    </source>
</evidence>
<comment type="function">
    <text evidence="8 10">Plays an essential role in the initiation and regulation of chromosomal replication. ATP-DnaA binds to the origin of replication (oriC) to initiate formation of the DNA replication initiation complex once per cell cycle. Binds the DnaA box (a 9 base pair repeat at the origin) and separates the double-stranded (ds)DNA. Forms a right-handed helical filament on oriC DNA; dsDNA binds to the exterior of the filament while single-stranded (ss)DNA is stabiized in the filament's interior. The ATP-DnaA-oriC complex binds and stabilizes one strand of the AT-rich DNA unwinding element (DUE), permitting loading of DNA polymerase. After initiation quickly degrades to an ADP-DnaA complex that is not apt for DNA replication. Binds acidic phospholipids.</text>
</comment>
<dbReference type="InterPro" id="IPR027417">
    <property type="entry name" value="P-loop_NTPase"/>
</dbReference>
<dbReference type="PROSITE" id="PS01008">
    <property type="entry name" value="DNAA"/>
    <property type="match status" value="1"/>
</dbReference>
<dbReference type="EMBL" id="MFAF01000083">
    <property type="protein sequence ID" value="OGD75085.1"/>
    <property type="molecule type" value="Genomic_DNA"/>
</dbReference>
<dbReference type="SMART" id="SM00382">
    <property type="entry name" value="AAA"/>
    <property type="match status" value="1"/>
</dbReference>
<dbReference type="GO" id="GO:0006270">
    <property type="term" value="P:DNA replication initiation"/>
    <property type="evidence" value="ECO:0007669"/>
    <property type="project" value="UniProtKB-UniRule"/>
</dbReference>
<protein>
    <recommendedName>
        <fullName evidence="8 9">Chromosomal replication initiator protein DnaA</fullName>
    </recommendedName>
</protein>
<dbReference type="InterPro" id="IPR013159">
    <property type="entry name" value="DnaA_C"/>
</dbReference>
<feature type="domain" description="Chromosomal replication initiator DnaA C-terminal" evidence="13">
    <location>
        <begin position="338"/>
        <end position="407"/>
    </location>
</feature>
<comment type="caution">
    <text evidence="8">Lacks conserved residue(s) required for the propagation of feature annotation.</text>
</comment>
<feature type="binding site" evidence="8">
    <location>
        <position position="139"/>
    </location>
    <ligand>
        <name>ATP</name>
        <dbReference type="ChEBI" id="CHEBI:30616"/>
    </ligand>
</feature>
<evidence type="ECO:0000256" key="9">
    <source>
        <dbReference type="NCBIfam" id="TIGR00362"/>
    </source>
</evidence>